<accession>A0AAD7PEW1</accession>
<dbReference type="GO" id="GO:0043161">
    <property type="term" value="P:proteasome-mediated ubiquitin-dependent protein catabolic process"/>
    <property type="evidence" value="ECO:0007669"/>
    <property type="project" value="TreeGrafter"/>
</dbReference>
<dbReference type="GO" id="GO:0030332">
    <property type="term" value="F:cyclin binding"/>
    <property type="evidence" value="ECO:0007669"/>
    <property type="project" value="TreeGrafter"/>
</dbReference>
<dbReference type="Pfam" id="PF09814">
    <property type="entry name" value="HECT_2"/>
    <property type="match status" value="2"/>
</dbReference>
<sequence length="551" mass="61528">MASLFYPKKWRFTWEAQSHIPTLRLLLFDSHTNPSIQCRNLEIHLDPSRSSVIVSWFEDSQVSLSIPIPRVLVDTESPVIFRALEDHIEVKLVLLLPVDHPIVSSFDSALNLSEDQENAFTKPLVMDSDVKILSSEGGVDFYCRSCSFKLTRSPIRYFIEMPSVDWREVADNWFGACCCSFGGISEKLVVQYANSYRCAQSKCLLSSTSITLCKDDVVDYNFCKSDGHQEYNSVPNMIGDDDFSNIKTNSEGNQLQATNCCDPSGDILASDESSRFAHAENENLSANLDSGVSKEKFNHDGLSPLPSYLDISEDVALAHDCCRQEKGPTTTIEVLANQKSFLNGFLGNVFMVRSSYLSEDIEWFEFLCPQCSSLLGAYPCAKGCAPVDGGVRFFKCYISTCLPVGGSGDLFRKYTMERMFANQLMESANDESSFRTVVRDLKTSSLVLQIVLINPDSWSCTGYCAGTKDPIEVVPKINLHPVVKVLFSDSRSGTESQSRMIEDWTTKNMADEVFMLASQMEELMESLTSRKCIYPPSYASLQGLSLSSMPR</sequence>
<dbReference type="GO" id="GO:0006513">
    <property type="term" value="P:protein monoubiquitination"/>
    <property type="evidence" value="ECO:0007669"/>
    <property type="project" value="TreeGrafter"/>
</dbReference>
<dbReference type="PANTHER" id="PTHR31531">
    <property type="entry name" value="E3 UBIQUITIN-PROTEIN LIGASE E3D FAMILY MEMBER"/>
    <property type="match status" value="1"/>
</dbReference>
<dbReference type="AlphaFoldDB" id="A0AAD7PEW1"/>
<keyword evidence="2" id="KW-1185">Reference proteome</keyword>
<dbReference type="GO" id="GO:0005634">
    <property type="term" value="C:nucleus"/>
    <property type="evidence" value="ECO:0007669"/>
    <property type="project" value="TreeGrafter"/>
</dbReference>
<name>A0AAD7PEW1_QUISA</name>
<dbReference type="InterPro" id="IPR019193">
    <property type="entry name" value="UBQ-conj_enz_E2-bd_prot"/>
</dbReference>
<proteinExistence type="predicted"/>
<dbReference type="GO" id="GO:0031624">
    <property type="term" value="F:ubiquitin conjugating enzyme binding"/>
    <property type="evidence" value="ECO:0007669"/>
    <property type="project" value="TreeGrafter"/>
</dbReference>
<protein>
    <submittedName>
        <fullName evidence="1">Ubiquitin-conjugating enzyme E2-binding protein</fullName>
    </submittedName>
</protein>
<dbReference type="GO" id="GO:0051865">
    <property type="term" value="P:protein autoubiquitination"/>
    <property type="evidence" value="ECO:0007669"/>
    <property type="project" value="TreeGrafter"/>
</dbReference>
<evidence type="ECO:0000313" key="2">
    <source>
        <dbReference type="Proteomes" id="UP001163823"/>
    </source>
</evidence>
<gene>
    <name evidence="1" type="ORF">O6P43_024806</name>
</gene>
<dbReference type="GO" id="GO:0000151">
    <property type="term" value="C:ubiquitin ligase complex"/>
    <property type="evidence" value="ECO:0007669"/>
    <property type="project" value="TreeGrafter"/>
</dbReference>
<evidence type="ECO:0000313" key="1">
    <source>
        <dbReference type="EMBL" id="KAJ7953053.1"/>
    </source>
</evidence>
<reference evidence="1" key="1">
    <citation type="journal article" date="2023" name="Science">
        <title>Elucidation of the pathway for biosynthesis of saponin adjuvants from the soapbark tree.</title>
        <authorList>
            <person name="Reed J."/>
            <person name="Orme A."/>
            <person name="El-Demerdash A."/>
            <person name="Owen C."/>
            <person name="Martin L.B.B."/>
            <person name="Misra R.C."/>
            <person name="Kikuchi S."/>
            <person name="Rejzek M."/>
            <person name="Martin A.C."/>
            <person name="Harkess A."/>
            <person name="Leebens-Mack J."/>
            <person name="Louveau T."/>
            <person name="Stephenson M.J."/>
            <person name="Osbourn A."/>
        </authorList>
    </citation>
    <scope>NUCLEOTIDE SEQUENCE</scope>
    <source>
        <strain evidence="1">S10</strain>
    </source>
</reference>
<dbReference type="PANTHER" id="PTHR31531:SF2">
    <property type="entry name" value="E3 UBIQUITIN-PROTEIN LIGASE E3D"/>
    <property type="match status" value="1"/>
</dbReference>
<dbReference type="GO" id="GO:0000209">
    <property type="term" value="P:protein polyubiquitination"/>
    <property type="evidence" value="ECO:0007669"/>
    <property type="project" value="TreeGrafter"/>
</dbReference>
<dbReference type="Proteomes" id="UP001163823">
    <property type="component" value="Chromosome 10"/>
</dbReference>
<comment type="caution">
    <text evidence="1">The sequence shown here is derived from an EMBL/GenBank/DDBJ whole genome shotgun (WGS) entry which is preliminary data.</text>
</comment>
<organism evidence="1 2">
    <name type="scientific">Quillaja saponaria</name>
    <name type="common">Soap bark tree</name>
    <dbReference type="NCBI Taxonomy" id="32244"/>
    <lineage>
        <taxon>Eukaryota</taxon>
        <taxon>Viridiplantae</taxon>
        <taxon>Streptophyta</taxon>
        <taxon>Embryophyta</taxon>
        <taxon>Tracheophyta</taxon>
        <taxon>Spermatophyta</taxon>
        <taxon>Magnoliopsida</taxon>
        <taxon>eudicotyledons</taxon>
        <taxon>Gunneridae</taxon>
        <taxon>Pentapetalae</taxon>
        <taxon>rosids</taxon>
        <taxon>fabids</taxon>
        <taxon>Fabales</taxon>
        <taxon>Quillajaceae</taxon>
        <taxon>Quillaja</taxon>
    </lineage>
</organism>
<dbReference type="KEGG" id="qsa:O6P43_024806"/>
<dbReference type="GO" id="GO:0005829">
    <property type="term" value="C:cytosol"/>
    <property type="evidence" value="ECO:0007669"/>
    <property type="project" value="TreeGrafter"/>
</dbReference>
<dbReference type="GO" id="GO:0061630">
    <property type="term" value="F:ubiquitin protein ligase activity"/>
    <property type="evidence" value="ECO:0007669"/>
    <property type="project" value="TreeGrafter"/>
</dbReference>
<dbReference type="EMBL" id="JARAOO010000010">
    <property type="protein sequence ID" value="KAJ7953053.1"/>
    <property type="molecule type" value="Genomic_DNA"/>
</dbReference>